<organism evidence="3 4">
    <name type="scientific">Micromonospora humi</name>
    <dbReference type="NCBI Taxonomy" id="745366"/>
    <lineage>
        <taxon>Bacteria</taxon>
        <taxon>Bacillati</taxon>
        <taxon>Actinomycetota</taxon>
        <taxon>Actinomycetes</taxon>
        <taxon>Micromonosporales</taxon>
        <taxon>Micromonosporaceae</taxon>
        <taxon>Micromonospora</taxon>
    </lineage>
</organism>
<keyword evidence="4" id="KW-1185">Reference proteome</keyword>
<dbReference type="SUPFAM" id="SSF50486">
    <property type="entry name" value="FMT C-terminal domain-like"/>
    <property type="match status" value="1"/>
</dbReference>
<keyword evidence="3" id="KW-0808">Transferase</keyword>
<dbReference type="PANTHER" id="PTHR11138:SF5">
    <property type="entry name" value="METHIONYL-TRNA FORMYLTRANSFERASE, MITOCHONDRIAL"/>
    <property type="match status" value="1"/>
</dbReference>
<dbReference type="InterPro" id="IPR036477">
    <property type="entry name" value="Formyl_transf_N_sf"/>
</dbReference>
<protein>
    <submittedName>
        <fullName evidence="3">Methionyl-tRNA formyltransferase</fullName>
    </submittedName>
</protein>
<dbReference type="InterPro" id="IPR002376">
    <property type="entry name" value="Formyl_transf_N"/>
</dbReference>
<dbReference type="RefSeq" id="WP_091061901.1">
    <property type="nucleotide sequence ID" value="NZ_FMDM01000005.1"/>
</dbReference>
<dbReference type="Gene3D" id="3.40.50.12230">
    <property type="match status" value="1"/>
</dbReference>
<name>A0A1C5IBS8_9ACTN</name>
<accession>A0A1C5IBS8</accession>
<evidence type="ECO:0000313" key="3">
    <source>
        <dbReference type="EMBL" id="SCG55523.1"/>
    </source>
</evidence>
<dbReference type="EMBL" id="FMDM01000005">
    <property type="protein sequence ID" value="SCG55523.1"/>
    <property type="molecule type" value="Genomic_DNA"/>
</dbReference>
<gene>
    <name evidence="3" type="ORF">GA0070213_105213</name>
</gene>
<evidence type="ECO:0000259" key="1">
    <source>
        <dbReference type="Pfam" id="PF00551"/>
    </source>
</evidence>
<dbReference type="OrthoDB" id="9802815at2"/>
<dbReference type="STRING" id="745366.GA0070213_105213"/>
<dbReference type="InterPro" id="IPR011034">
    <property type="entry name" value="Formyl_transferase-like_C_sf"/>
</dbReference>
<dbReference type="AlphaFoldDB" id="A0A1C5IBS8"/>
<dbReference type="CDD" id="cd08369">
    <property type="entry name" value="FMT_core"/>
    <property type="match status" value="1"/>
</dbReference>
<evidence type="ECO:0000313" key="4">
    <source>
        <dbReference type="Proteomes" id="UP000199360"/>
    </source>
</evidence>
<dbReference type="PANTHER" id="PTHR11138">
    <property type="entry name" value="METHIONYL-TRNA FORMYLTRANSFERASE"/>
    <property type="match status" value="1"/>
</dbReference>
<feature type="domain" description="Formyl transferase C-terminal" evidence="2">
    <location>
        <begin position="205"/>
        <end position="306"/>
    </location>
</feature>
<dbReference type="GO" id="GO:0005829">
    <property type="term" value="C:cytosol"/>
    <property type="evidence" value="ECO:0007669"/>
    <property type="project" value="TreeGrafter"/>
</dbReference>
<feature type="domain" description="Formyl transferase N-terminal" evidence="1">
    <location>
        <begin position="1"/>
        <end position="170"/>
    </location>
</feature>
<evidence type="ECO:0000259" key="2">
    <source>
        <dbReference type="Pfam" id="PF02911"/>
    </source>
</evidence>
<reference evidence="4" key="1">
    <citation type="submission" date="2016-06" db="EMBL/GenBank/DDBJ databases">
        <authorList>
            <person name="Varghese N."/>
            <person name="Submissions Spin"/>
        </authorList>
    </citation>
    <scope>NUCLEOTIDE SEQUENCE [LARGE SCALE GENOMIC DNA]</scope>
    <source>
        <strain evidence="4">DSM 45647</strain>
    </source>
</reference>
<dbReference type="GO" id="GO:0004479">
    <property type="term" value="F:methionyl-tRNA formyltransferase activity"/>
    <property type="evidence" value="ECO:0007669"/>
    <property type="project" value="TreeGrafter"/>
</dbReference>
<sequence>MRVVFMGYQTWGHRVLQALLNSRHEVVQVITHPESDHAYETIWSDSVADLATERQLPLLVRRYANDDEVVERMDELAADIIVSSDWRTWLSSRVYGLARHGAINIHDALLPRYGGFAPLNWAVLNGEREVGVTVHFMNDEFDLGDIVLQQRVPVREKDTVTDLFARTIEIFPEITLAALDLIEGGTTTWIRQDPSEATFFHKRSVEDSRINWYWPADRLANLVRAQSDPYPNAFAYHGDTRLRVTSASVSRKRYGGTPGRIFCPEGEGVVVVCGPEAHSGRDHGLVIERVRTEDGTEVPARAYFRTMGGYLTSHP</sequence>
<dbReference type="Pfam" id="PF02911">
    <property type="entry name" value="Formyl_trans_C"/>
    <property type="match status" value="1"/>
</dbReference>
<dbReference type="InterPro" id="IPR005793">
    <property type="entry name" value="Formyl_trans_C"/>
</dbReference>
<dbReference type="SUPFAM" id="SSF53328">
    <property type="entry name" value="Formyltransferase"/>
    <property type="match status" value="1"/>
</dbReference>
<proteinExistence type="predicted"/>
<dbReference type="Pfam" id="PF00551">
    <property type="entry name" value="Formyl_trans_N"/>
    <property type="match status" value="1"/>
</dbReference>
<dbReference type="Proteomes" id="UP000199360">
    <property type="component" value="Unassembled WGS sequence"/>
</dbReference>